<evidence type="ECO:0000256" key="3">
    <source>
        <dbReference type="ARBA" id="ARBA00022906"/>
    </source>
</evidence>
<dbReference type="SUPFAM" id="SSF161111">
    <property type="entry name" value="Cation efflux protein transmembrane domain-like"/>
    <property type="match status" value="1"/>
</dbReference>
<keyword evidence="10" id="KW-1185">Reference proteome</keyword>
<organism evidence="9 10">
    <name type="scientific">Chytriomyces confervae</name>
    <dbReference type="NCBI Taxonomy" id="246404"/>
    <lineage>
        <taxon>Eukaryota</taxon>
        <taxon>Fungi</taxon>
        <taxon>Fungi incertae sedis</taxon>
        <taxon>Chytridiomycota</taxon>
        <taxon>Chytridiomycota incertae sedis</taxon>
        <taxon>Chytridiomycetes</taxon>
        <taxon>Chytridiales</taxon>
        <taxon>Chytriomycetaceae</taxon>
        <taxon>Chytriomyces</taxon>
    </lineage>
</organism>
<dbReference type="OrthoDB" id="9944568at2759"/>
<dbReference type="STRING" id="246404.A0A507DDA2"/>
<evidence type="ECO:0000256" key="7">
    <source>
        <dbReference type="SAM" id="Phobius"/>
    </source>
</evidence>
<gene>
    <name evidence="9" type="ORF">CcCBS67573_g10168</name>
</gene>
<dbReference type="GO" id="GO:0030003">
    <property type="term" value="P:intracellular monoatomic cation homeostasis"/>
    <property type="evidence" value="ECO:0007669"/>
    <property type="project" value="UniProtKB-ARBA"/>
</dbReference>
<proteinExistence type="predicted"/>
<feature type="domain" description="Cation efflux protein transmembrane" evidence="8">
    <location>
        <begin position="9"/>
        <end position="243"/>
    </location>
</feature>
<dbReference type="GO" id="GO:0005385">
    <property type="term" value="F:zinc ion transmembrane transporter activity"/>
    <property type="evidence" value="ECO:0007669"/>
    <property type="project" value="TreeGrafter"/>
</dbReference>
<feature type="transmembrane region" description="Helical" evidence="7">
    <location>
        <begin position="70"/>
        <end position="90"/>
    </location>
</feature>
<keyword evidence="4 7" id="KW-1133">Transmembrane helix</keyword>
<feature type="transmembrane region" description="Helical" evidence="7">
    <location>
        <begin position="41"/>
        <end position="58"/>
    </location>
</feature>
<dbReference type="GO" id="GO:0005886">
    <property type="term" value="C:plasma membrane"/>
    <property type="evidence" value="ECO:0007669"/>
    <property type="project" value="TreeGrafter"/>
</dbReference>
<dbReference type="Gene3D" id="1.20.1510.10">
    <property type="entry name" value="Cation efflux protein transmembrane domain"/>
    <property type="match status" value="1"/>
</dbReference>
<protein>
    <recommendedName>
        <fullName evidence="8">Cation efflux protein transmembrane domain-containing protein</fullName>
    </recommendedName>
</protein>
<dbReference type="EMBL" id="QEAP01001222">
    <property type="protein sequence ID" value="TPX49285.1"/>
    <property type="molecule type" value="Genomic_DNA"/>
</dbReference>
<dbReference type="NCBIfam" id="TIGR01297">
    <property type="entry name" value="CDF"/>
    <property type="match status" value="1"/>
</dbReference>
<evidence type="ECO:0000259" key="8">
    <source>
        <dbReference type="Pfam" id="PF01545"/>
    </source>
</evidence>
<dbReference type="Pfam" id="PF01545">
    <property type="entry name" value="Cation_efflux"/>
    <property type="match status" value="1"/>
</dbReference>
<dbReference type="InterPro" id="IPR027469">
    <property type="entry name" value="Cation_efflux_TMD_sf"/>
</dbReference>
<dbReference type="InterPro" id="IPR050681">
    <property type="entry name" value="CDF/SLC30A"/>
</dbReference>
<reference evidence="9 10" key="1">
    <citation type="journal article" date="2019" name="Sci. Rep.">
        <title>Comparative genomics of chytrid fungi reveal insights into the obligate biotrophic and pathogenic lifestyle of Synchytrium endobioticum.</title>
        <authorList>
            <person name="van de Vossenberg B.T.L.H."/>
            <person name="Warris S."/>
            <person name="Nguyen H.D.T."/>
            <person name="van Gent-Pelzer M.P.E."/>
            <person name="Joly D.L."/>
            <person name="van de Geest H.C."/>
            <person name="Bonants P.J.M."/>
            <person name="Smith D.S."/>
            <person name="Levesque C.A."/>
            <person name="van der Lee T.A.J."/>
        </authorList>
    </citation>
    <scope>NUCLEOTIDE SEQUENCE [LARGE SCALE GENOMIC DNA]</scope>
    <source>
        <strain evidence="9 10">CBS 675.73</strain>
    </source>
</reference>
<evidence type="ECO:0000313" key="10">
    <source>
        <dbReference type="Proteomes" id="UP000320333"/>
    </source>
</evidence>
<keyword evidence="3" id="KW-0813">Transport</keyword>
<accession>A0A507DDA2</accession>
<dbReference type="AlphaFoldDB" id="A0A507DDA2"/>
<dbReference type="PANTHER" id="PTHR11562:SF17">
    <property type="entry name" value="RE54080P-RELATED"/>
    <property type="match status" value="1"/>
</dbReference>
<sequence>MHSSTRPLLRAATICFVFFLVELAAGWWCGSLAILSDAVHMFTDVVGYAVAIVAVEIGSWPATQKYTFGFARVELIGALISLFLTWNLVFKLIEEAVLRLSEPREVHAPAMLATAIFGVCANLFMALMLQDPHGDDHGHCDLEAVPVDAKEDGLVGDRDSETNEHPENYCPPKHSHSSNINVQAAMIHIIGDLLGSISIFIAAVTLMFRPQWTIVDPLCTIFFSLIIFAASFGLVKQYFLILMETTPEAISVQAVTDHLLDIPGITGVPSLRIWSLTHGKDACIVRVEYNPRIAAAKSVPPPHSDTTLKIPSVLSGSHDANQKTVDVTLYGNMDEEMEMCEVITLNSDCGSAVGVELVYLSTTEHSALLRDVKAGLMQEFQFTELFVEIQIV</sequence>
<comment type="caution">
    <text evidence="9">The sequence shown here is derived from an EMBL/GenBank/DDBJ whole genome shotgun (WGS) entry which is preliminary data.</text>
</comment>
<dbReference type="InterPro" id="IPR058533">
    <property type="entry name" value="Cation_efflux_TM"/>
</dbReference>
<evidence type="ECO:0000256" key="5">
    <source>
        <dbReference type="ARBA" id="ARBA00023136"/>
    </source>
</evidence>
<dbReference type="GO" id="GO:0098771">
    <property type="term" value="P:inorganic ion homeostasis"/>
    <property type="evidence" value="ECO:0007669"/>
    <property type="project" value="UniProtKB-ARBA"/>
</dbReference>
<feature type="region of interest" description="Disordered" evidence="6">
    <location>
        <begin position="156"/>
        <end position="175"/>
    </location>
</feature>
<feature type="transmembrane region" description="Helical" evidence="7">
    <location>
        <begin position="214"/>
        <end position="235"/>
    </location>
</feature>
<feature type="transmembrane region" description="Helical" evidence="7">
    <location>
        <begin position="185"/>
        <end position="208"/>
    </location>
</feature>
<feature type="transmembrane region" description="Helical" evidence="7">
    <location>
        <begin position="110"/>
        <end position="129"/>
    </location>
</feature>
<keyword evidence="3" id="KW-0862">Zinc</keyword>
<comment type="subcellular location">
    <subcellularLocation>
        <location evidence="1">Membrane</location>
        <topology evidence="1">Multi-pass membrane protein</topology>
    </subcellularLocation>
</comment>
<name>A0A507DDA2_9FUNG</name>
<evidence type="ECO:0000256" key="6">
    <source>
        <dbReference type="SAM" id="MobiDB-lite"/>
    </source>
</evidence>
<dbReference type="InterPro" id="IPR002524">
    <property type="entry name" value="Cation_efflux"/>
</dbReference>
<evidence type="ECO:0000256" key="2">
    <source>
        <dbReference type="ARBA" id="ARBA00022692"/>
    </source>
</evidence>
<dbReference type="Proteomes" id="UP000320333">
    <property type="component" value="Unassembled WGS sequence"/>
</dbReference>
<evidence type="ECO:0000256" key="1">
    <source>
        <dbReference type="ARBA" id="ARBA00004141"/>
    </source>
</evidence>
<keyword evidence="5 7" id="KW-0472">Membrane</keyword>
<feature type="compositionally biased region" description="Basic and acidic residues" evidence="6">
    <location>
        <begin position="156"/>
        <end position="167"/>
    </location>
</feature>
<evidence type="ECO:0000256" key="4">
    <source>
        <dbReference type="ARBA" id="ARBA00022989"/>
    </source>
</evidence>
<keyword evidence="2 7" id="KW-0812">Transmembrane</keyword>
<keyword evidence="3" id="KW-0864">Zinc transport</keyword>
<keyword evidence="3" id="KW-0406">Ion transport</keyword>
<dbReference type="PANTHER" id="PTHR11562">
    <property type="entry name" value="CATION EFFLUX PROTEIN/ ZINC TRANSPORTER"/>
    <property type="match status" value="1"/>
</dbReference>
<evidence type="ECO:0000313" key="9">
    <source>
        <dbReference type="EMBL" id="TPX49285.1"/>
    </source>
</evidence>
<feature type="transmembrane region" description="Helical" evidence="7">
    <location>
        <begin position="12"/>
        <end position="35"/>
    </location>
</feature>